<evidence type="ECO:0000256" key="2">
    <source>
        <dbReference type="SAM" id="Coils"/>
    </source>
</evidence>
<evidence type="ECO:0000313" key="6">
    <source>
        <dbReference type="Proteomes" id="UP001385951"/>
    </source>
</evidence>
<keyword evidence="6" id="KW-1185">Reference proteome</keyword>
<dbReference type="Gene3D" id="3.30.40.10">
    <property type="entry name" value="Zinc/RING finger domain, C3HC4 (zinc finger)"/>
    <property type="match status" value="1"/>
</dbReference>
<dbReference type="AlphaFoldDB" id="A0AAW0GAX2"/>
<feature type="compositionally biased region" description="Low complexity" evidence="3">
    <location>
        <begin position="343"/>
        <end position="359"/>
    </location>
</feature>
<keyword evidence="1" id="KW-0863">Zinc-finger</keyword>
<dbReference type="Proteomes" id="UP001385951">
    <property type="component" value="Unassembled WGS sequence"/>
</dbReference>
<feature type="coiled-coil region" evidence="2">
    <location>
        <begin position="263"/>
        <end position="290"/>
    </location>
</feature>
<name>A0AAW0GAX2_9APHY</name>
<feature type="coiled-coil region" evidence="2">
    <location>
        <begin position="179"/>
        <end position="234"/>
    </location>
</feature>
<sequence length="460" mass="51089">MLIRCAICMDHKPLTALQFLKCGHGNCKQCFQSYIENCPRQLNTTRRQRSYPCPHCRVPFKEVDLHPVFIDLSTSANDEGSGEGESTYSEAVTKQTKYTMEKINSMNSDTPVGSVQRSEKELKKVADAIEREGGDVVQALLDAITLFRDRITPKFALCATQQKELLALKKTIKDRDVQIDTLQNEADQRQALLEDAFEAAEKANNRFNGEKHSNQTLQKELSSFKDVLKKKDEDISGLKGSLQKFKEKESKQTGRILDFKSRVEGLEHTVSDLNAENDRLRDQLRDARLESETQRSVYSETQSHISSDDELDIISSEPDFDFSRSSGPPTPRSQPKKSKVLGSTSSSNIPTPSSSQSRSHSSKDPFGPSSINSASSSSRSISTSTISAPQKPKFASDWSVPNAQLSKISASGSSLKRKRSTVEDTDPVRSNFEKTLGLDRAGKSVSGVLAFGDRRKHSLK</sequence>
<keyword evidence="1" id="KW-0479">Metal-binding</keyword>
<evidence type="ECO:0000259" key="4">
    <source>
        <dbReference type="PROSITE" id="PS50089"/>
    </source>
</evidence>
<feature type="domain" description="RING-type" evidence="4">
    <location>
        <begin position="5"/>
        <end position="57"/>
    </location>
</feature>
<dbReference type="InterPro" id="IPR001841">
    <property type="entry name" value="Znf_RING"/>
</dbReference>
<dbReference type="GO" id="GO:0008270">
    <property type="term" value="F:zinc ion binding"/>
    <property type="evidence" value="ECO:0007669"/>
    <property type="project" value="UniProtKB-KW"/>
</dbReference>
<organism evidence="5 6">
    <name type="scientific">Cerrena zonata</name>
    <dbReference type="NCBI Taxonomy" id="2478898"/>
    <lineage>
        <taxon>Eukaryota</taxon>
        <taxon>Fungi</taxon>
        <taxon>Dikarya</taxon>
        <taxon>Basidiomycota</taxon>
        <taxon>Agaricomycotina</taxon>
        <taxon>Agaricomycetes</taxon>
        <taxon>Polyporales</taxon>
        <taxon>Cerrenaceae</taxon>
        <taxon>Cerrena</taxon>
    </lineage>
</organism>
<keyword evidence="2" id="KW-0175">Coiled coil</keyword>
<evidence type="ECO:0000256" key="1">
    <source>
        <dbReference type="PROSITE-ProRule" id="PRU00175"/>
    </source>
</evidence>
<dbReference type="PROSITE" id="PS50089">
    <property type="entry name" value="ZF_RING_2"/>
    <property type="match status" value="1"/>
</dbReference>
<feature type="region of interest" description="Disordered" evidence="3">
    <location>
        <begin position="407"/>
        <end position="426"/>
    </location>
</feature>
<gene>
    <name evidence="5" type="ORF">QCA50_010435</name>
</gene>
<feature type="compositionally biased region" description="Low complexity" evidence="3">
    <location>
        <begin position="369"/>
        <end position="388"/>
    </location>
</feature>
<proteinExistence type="predicted"/>
<dbReference type="EMBL" id="JASBNA010000017">
    <property type="protein sequence ID" value="KAK7686215.1"/>
    <property type="molecule type" value="Genomic_DNA"/>
</dbReference>
<keyword evidence="1" id="KW-0862">Zinc</keyword>
<accession>A0AAW0GAX2</accession>
<reference evidence="5 6" key="1">
    <citation type="submission" date="2022-09" db="EMBL/GenBank/DDBJ databases">
        <authorList>
            <person name="Palmer J.M."/>
        </authorList>
    </citation>
    <scope>NUCLEOTIDE SEQUENCE [LARGE SCALE GENOMIC DNA]</scope>
    <source>
        <strain evidence="5 6">DSM 7382</strain>
    </source>
</reference>
<comment type="caution">
    <text evidence="5">The sequence shown here is derived from an EMBL/GenBank/DDBJ whole genome shotgun (WGS) entry which is preliminary data.</text>
</comment>
<evidence type="ECO:0000313" key="5">
    <source>
        <dbReference type="EMBL" id="KAK7686215.1"/>
    </source>
</evidence>
<dbReference type="SUPFAM" id="SSF57850">
    <property type="entry name" value="RING/U-box"/>
    <property type="match status" value="1"/>
</dbReference>
<evidence type="ECO:0000256" key="3">
    <source>
        <dbReference type="SAM" id="MobiDB-lite"/>
    </source>
</evidence>
<dbReference type="InterPro" id="IPR013083">
    <property type="entry name" value="Znf_RING/FYVE/PHD"/>
</dbReference>
<feature type="region of interest" description="Disordered" evidence="3">
    <location>
        <begin position="291"/>
        <end position="401"/>
    </location>
</feature>
<protein>
    <recommendedName>
        <fullName evidence="4">RING-type domain-containing protein</fullName>
    </recommendedName>
</protein>